<dbReference type="Proteomes" id="UP000033448">
    <property type="component" value="Unassembled WGS sequence"/>
</dbReference>
<evidence type="ECO:0000259" key="5">
    <source>
        <dbReference type="Pfam" id="PF01168"/>
    </source>
</evidence>
<dbReference type="PATRIC" id="fig|582680.7.peg.3789"/>
<gene>
    <name evidence="6" type="ORF">RL72_03733</name>
</gene>
<comment type="function">
    <text evidence="2">Pyridoxal 5'-phosphate (PLP)-binding protein, which is involved in PLP homeostasis.</text>
</comment>
<keyword evidence="7" id="KW-1185">Reference proteome</keyword>
<dbReference type="Gene3D" id="3.20.20.10">
    <property type="entry name" value="Alanine racemase"/>
    <property type="match status" value="1"/>
</dbReference>
<dbReference type="NCBIfam" id="TIGR00044">
    <property type="entry name" value="YggS family pyridoxal phosphate-dependent enzyme"/>
    <property type="match status" value="1"/>
</dbReference>
<dbReference type="SUPFAM" id="SSF51419">
    <property type="entry name" value="PLP-binding barrel"/>
    <property type="match status" value="1"/>
</dbReference>
<proteinExistence type="inferred from homology"/>
<evidence type="ECO:0000256" key="1">
    <source>
        <dbReference type="ARBA" id="ARBA00022898"/>
    </source>
</evidence>
<comment type="similarity">
    <text evidence="2 4">Belongs to the pyridoxal phosphate-binding protein YggS/PROSC family.</text>
</comment>
<dbReference type="PANTHER" id="PTHR10146">
    <property type="entry name" value="PROLINE SYNTHETASE CO-TRANSCRIBED BACTERIAL HOMOLOG PROTEIN"/>
    <property type="match status" value="1"/>
</dbReference>
<evidence type="ECO:0000313" key="6">
    <source>
        <dbReference type="EMBL" id="KJL17485.1"/>
    </source>
</evidence>
<feature type="domain" description="Alanine racemase N-terminal" evidence="5">
    <location>
        <begin position="39"/>
        <end position="235"/>
    </location>
</feature>
<sequence length="238" mass="25574">MNDQRELSVAERLSAIDAAIADAARRAGRDPEDITRIVVTKFHPVSLVRELYALGVREFGENRQQELSAKSDALREESERSGFDDLRWHFIGQAQTNKAGQIRRAAHAVHSVDRPRIADALDRVADGGASLDVLLQINLTDDPGRGGVAPAELEQLAEHVLGLPTLRLRGVMAVAPLDEDPASAFARVHDYAARLRAVAPEADWISAGMTGDFAEAIAAGATHLRIGSAITGPRPAQG</sequence>
<protein>
    <recommendedName>
        <fullName evidence="2">Pyridoxal phosphate homeostasis protein</fullName>
        <shortName evidence="2">PLP homeostasis protein</shortName>
    </recommendedName>
</protein>
<name>A0A0F0KBB5_9MICO</name>
<dbReference type="InterPro" id="IPR001608">
    <property type="entry name" value="Ala_racemase_N"/>
</dbReference>
<dbReference type="HAMAP" id="MF_02087">
    <property type="entry name" value="PLP_homeostasis"/>
    <property type="match status" value="1"/>
</dbReference>
<evidence type="ECO:0000313" key="7">
    <source>
        <dbReference type="Proteomes" id="UP000033448"/>
    </source>
</evidence>
<dbReference type="CDD" id="cd00635">
    <property type="entry name" value="PLPDE_III_YBL036c_like"/>
    <property type="match status" value="1"/>
</dbReference>
<evidence type="ECO:0000256" key="2">
    <source>
        <dbReference type="HAMAP-Rule" id="MF_02087"/>
    </source>
</evidence>
<accession>A0A0F0KBB5</accession>
<keyword evidence="1 2" id="KW-0663">Pyridoxal phosphate</keyword>
<reference evidence="6 7" key="1">
    <citation type="submission" date="2015-02" db="EMBL/GenBank/DDBJ databases">
        <title>Draft genome sequences of ten Microbacterium spp. with emphasis on heavy metal contaminated environments.</title>
        <authorList>
            <person name="Corretto E."/>
        </authorList>
    </citation>
    <scope>NUCLEOTIDE SEQUENCE [LARGE SCALE GENOMIC DNA]</scope>
    <source>
        <strain evidence="6 7">DSM 23848</strain>
    </source>
</reference>
<dbReference type="EMBL" id="JYIT01000086">
    <property type="protein sequence ID" value="KJL17485.1"/>
    <property type="molecule type" value="Genomic_DNA"/>
</dbReference>
<evidence type="ECO:0000256" key="3">
    <source>
        <dbReference type="PIRSR" id="PIRSR004848-1"/>
    </source>
</evidence>
<evidence type="ECO:0000256" key="4">
    <source>
        <dbReference type="RuleBase" id="RU004514"/>
    </source>
</evidence>
<dbReference type="InterPro" id="IPR029066">
    <property type="entry name" value="PLP-binding_barrel"/>
</dbReference>
<dbReference type="AlphaFoldDB" id="A0A0F0KBB5"/>
<feature type="modified residue" description="N6-(pyridoxal phosphate)lysine" evidence="2 3">
    <location>
        <position position="41"/>
    </location>
</feature>
<comment type="cofactor">
    <cofactor evidence="3">
        <name>pyridoxal 5'-phosphate</name>
        <dbReference type="ChEBI" id="CHEBI:597326"/>
    </cofactor>
</comment>
<dbReference type="Pfam" id="PF01168">
    <property type="entry name" value="Ala_racemase_N"/>
    <property type="match status" value="1"/>
</dbReference>
<organism evidence="6 7">
    <name type="scientific">Microbacterium azadirachtae</name>
    <dbReference type="NCBI Taxonomy" id="582680"/>
    <lineage>
        <taxon>Bacteria</taxon>
        <taxon>Bacillati</taxon>
        <taxon>Actinomycetota</taxon>
        <taxon>Actinomycetes</taxon>
        <taxon>Micrococcales</taxon>
        <taxon>Microbacteriaceae</taxon>
        <taxon>Microbacterium</taxon>
    </lineage>
</organism>
<dbReference type="InterPro" id="IPR011078">
    <property type="entry name" value="PyrdxlP_homeostasis"/>
</dbReference>
<comment type="caution">
    <text evidence="6">The sequence shown here is derived from an EMBL/GenBank/DDBJ whole genome shotgun (WGS) entry which is preliminary data.</text>
</comment>
<dbReference type="PIRSF" id="PIRSF004848">
    <property type="entry name" value="YBL036c_PLPDEIII"/>
    <property type="match status" value="1"/>
</dbReference>
<dbReference type="PANTHER" id="PTHR10146:SF14">
    <property type="entry name" value="PYRIDOXAL PHOSPHATE HOMEOSTASIS PROTEIN"/>
    <property type="match status" value="1"/>
</dbReference>
<dbReference type="GO" id="GO:0030170">
    <property type="term" value="F:pyridoxal phosphate binding"/>
    <property type="evidence" value="ECO:0007669"/>
    <property type="project" value="UniProtKB-UniRule"/>
</dbReference>